<keyword evidence="1" id="KW-1133">Transmembrane helix</keyword>
<gene>
    <name evidence="3" type="ORF">ZIOFF_037333</name>
</gene>
<accession>A0A8J5L9B8</accession>
<evidence type="ECO:0000259" key="2">
    <source>
        <dbReference type="Pfam" id="PF08241"/>
    </source>
</evidence>
<dbReference type="Pfam" id="PF08241">
    <property type="entry name" value="Methyltransf_11"/>
    <property type="match status" value="1"/>
</dbReference>
<sequence length="263" mass="28292">MEKLGSSDSRQNHTADEWQTVAYLAFHAVLLSAVALLFLLHFPSSLTLRLLGALSGSLAALAALCLLRSAAAAAVRSSLAERTARRMVAAVPDWSAVRTALDVGCGASGGTLLSAVARQMKKEGSGGRVVGVDRRRETAVAVLRRAGDEGVREHVTCREGDARRLPFADGYFDLVVSASRLKKAEEGVALAELVRVLKPGGIGVVWGLLRGPWYAQRLRDLRMEDVRLADAGLRRSHIVSFHKPMQILEQDQFNSPAAAVDIC</sequence>
<dbReference type="OrthoDB" id="10017101at2759"/>
<reference evidence="3 4" key="1">
    <citation type="submission" date="2020-08" db="EMBL/GenBank/DDBJ databases">
        <title>Plant Genome Project.</title>
        <authorList>
            <person name="Zhang R.-G."/>
        </authorList>
    </citation>
    <scope>NUCLEOTIDE SEQUENCE [LARGE SCALE GENOMIC DNA]</scope>
    <source>
        <tissue evidence="3">Rhizome</tissue>
    </source>
</reference>
<feature type="domain" description="Methyltransferase type 11" evidence="2">
    <location>
        <begin position="101"/>
        <end position="203"/>
    </location>
</feature>
<dbReference type="EMBL" id="JACMSC010000010">
    <property type="protein sequence ID" value="KAG6504985.1"/>
    <property type="molecule type" value="Genomic_DNA"/>
</dbReference>
<dbReference type="PANTHER" id="PTHR45277">
    <property type="entry name" value="EXPRESSED PROTEIN"/>
    <property type="match status" value="1"/>
</dbReference>
<dbReference type="AlphaFoldDB" id="A0A8J5L9B8"/>
<proteinExistence type="predicted"/>
<feature type="transmembrane region" description="Helical" evidence="1">
    <location>
        <begin position="21"/>
        <end position="42"/>
    </location>
</feature>
<comment type="caution">
    <text evidence="3">The sequence shown here is derived from an EMBL/GenBank/DDBJ whole genome shotgun (WGS) entry which is preliminary data.</text>
</comment>
<dbReference type="Proteomes" id="UP000734854">
    <property type="component" value="Unassembled WGS sequence"/>
</dbReference>
<dbReference type="CDD" id="cd02440">
    <property type="entry name" value="AdoMet_MTases"/>
    <property type="match status" value="1"/>
</dbReference>
<organism evidence="3 4">
    <name type="scientific">Zingiber officinale</name>
    <name type="common">Ginger</name>
    <name type="synonym">Amomum zingiber</name>
    <dbReference type="NCBI Taxonomy" id="94328"/>
    <lineage>
        <taxon>Eukaryota</taxon>
        <taxon>Viridiplantae</taxon>
        <taxon>Streptophyta</taxon>
        <taxon>Embryophyta</taxon>
        <taxon>Tracheophyta</taxon>
        <taxon>Spermatophyta</taxon>
        <taxon>Magnoliopsida</taxon>
        <taxon>Liliopsida</taxon>
        <taxon>Zingiberales</taxon>
        <taxon>Zingiberaceae</taxon>
        <taxon>Zingiber</taxon>
    </lineage>
</organism>
<evidence type="ECO:0000256" key="1">
    <source>
        <dbReference type="SAM" id="Phobius"/>
    </source>
</evidence>
<dbReference type="PANTHER" id="PTHR45277:SF1">
    <property type="entry name" value="EXPRESSED PROTEIN"/>
    <property type="match status" value="1"/>
</dbReference>
<keyword evidence="4" id="KW-1185">Reference proteome</keyword>
<keyword evidence="1" id="KW-0812">Transmembrane</keyword>
<protein>
    <recommendedName>
        <fullName evidence="2">Methyltransferase type 11 domain-containing protein</fullName>
    </recommendedName>
</protein>
<dbReference type="InterPro" id="IPR013216">
    <property type="entry name" value="Methyltransf_11"/>
</dbReference>
<name>A0A8J5L9B8_ZINOF</name>
<evidence type="ECO:0000313" key="4">
    <source>
        <dbReference type="Proteomes" id="UP000734854"/>
    </source>
</evidence>
<evidence type="ECO:0000313" key="3">
    <source>
        <dbReference type="EMBL" id="KAG6504985.1"/>
    </source>
</evidence>
<keyword evidence="1" id="KW-0472">Membrane</keyword>
<dbReference type="GO" id="GO:0008757">
    <property type="term" value="F:S-adenosylmethionine-dependent methyltransferase activity"/>
    <property type="evidence" value="ECO:0007669"/>
    <property type="project" value="InterPro"/>
</dbReference>